<dbReference type="RefSeq" id="WP_184092911.1">
    <property type="nucleotide sequence ID" value="NZ_AP023367.1"/>
</dbReference>
<accession>A0A6S6R2F5</accession>
<evidence type="ECO:0000313" key="1">
    <source>
        <dbReference type="EMBL" id="BCJ93695.1"/>
    </source>
</evidence>
<sequence length="116" mass="12487">MSNKCRNLGLIVLILGIIGSFIMAYTIGKNISEIGWIIGGVILIGGCFSSYVGFIRLEATAEILDNQDIIFQAISNLEEEVVDVDKVPQGYWKCSCGNLNPANTGTCSCGKRKPAL</sequence>
<reference evidence="1 2" key="1">
    <citation type="journal article" date="2016" name="Int. J. Syst. Evol. Microbiol.">
        <title>Descriptions of Anaerotaenia torta gen. nov., sp. nov. and Anaerocolumna cellulosilytica gen. nov., sp. nov. isolated from a methanogenic reactor of cattle waste.</title>
        <authorList>
            <person name="Uek A."/>
            <person name="Ohtaki Y."/>
            <person name="Kaku N."/>
            <person name="Ueki K."/>
        </authorList>
    </citation>
    <scope>NUCLEOTIDE SEQUENCE [LARGE SCALE GENOMIC DNA]</scope>
    <source>
        <strain evidence="1 2">SN021</strain>
    </source>
</reference>
<evidence type="ECO:0000313" key="2">
    <source>
        <dbReference type="Proteomes" id="UP000515561"/>
    </source>
</evidence>
<gene>
    <name evidence="1" type="ORF">acsn021_12640</name>
</gene>
<organism evidence="1 2">
    <name type="scientific">Anaerocolumna cellulosilytica</name>
    <dbReference type="NCBI Taxonomy" id="433286"/>
    <lineage>
        <taxon>Bacteria</taxon>
        <taxon>Bacillati</taxon>
        <taxon>Bacillota</taxon>
        <taxon>Clostridia</taxon>
        <taxon>Lachnospirales</taxon>
        <taxon>Lachnospiraceae</taxon>
        <taxon>Anaerocolumna</taxon>
    </lineage>
</organism>
<name>A0A6S6R2F5_9FIRM</name>
<keyword evidence="2" id="KW-1185">Reference proteome</keyword>
<dbReference type="EMBL" id="AP023367">
    <property type="protein sequence ID" value="BCJ93695.1"/>
    <property type="molecule type" value="Genomic_DNA"/>
</dbReference>
<protein>
    <submittedName>
        <fullName evidence="1">Uncharacterized protein</fullName>
    </submittedName>
</protein>
<proteinExistence type="predicted"/>
<dbReference type="Proteomes" id="UP000515561">
    <property type="component" value="Chromosome"/>
</dbReference>
<dbReference type="AlphaFoldDB" id="A0A6S6R2F5"/>
<dbReference type="KEGG" id="acel:acsn021_12640"/>